<dbReference type="RefSeq" id="WP_069663647.1">
    <property type="nucleotide sequence ID" value="NZ_JBHUJJ010000001.1"/>
</dbReference>
<keyword evidence="3" id="KW-1185">Reference proteome</keyword>
<name>A0A1E5GJU0_9ENTE</name>
<reference evidence="3" key="1">
    <citation type="submission" date="2016-09" db="EMBL/GenBank/DDBJ databases">
        <authorList>
            <person name="Gulvik C.A."/>
        </authorList>
    </citation>
    <scope>NUCLEOTIDE SEQUENCE [LARGE SCALE GENOMIC DNA]</scope>
    <source>
        <strain evidence="3">LMG 8895</strain>
    </source>
</reference>
<proteinExistence type="predicted"/>
<protein>
    <submittedName>
        <fullName evidence="2">Uncharacterized protein</fullName>
    </submittedName>
</protein>
<dbReference type="Proteomes" id="UP000095094">
    <property type="component" value="Unassembled WGS sequence"/>
</dbReference>
<feature type="region of interest" description="Disordered" evidence="1">
    <location>
        <begin position="113"/>
        <end position="146"/>
    </location>
</feature>
<dbReference type="PATRIC" id="fig|332950.4.peg.2443"/>
<comment type="caution">
    <text evidence="2">The sequence shown here is derived from an EMBL/GenBank/DDBJ whole genome shotgun (WGS) entry which is preliminary data.</text>
</comment>
<sequence length="146" mass="16047">MKIIMNEACAKENLGEVMLLGTTIRHPYNEATREYDETVIDSISVNLACTGLDNSITVQLEEKEHPNVKTWGKVRIAGLVYSPSATANSFEDRGTGKSRSYGTINDRFTAVRIEPLTQADRKADENGQVVSPTTTAAEPNSNKDKK</sequence>
<organism evidence="2 3">
    <name type="scientific">Enterococcus termitis</name>
    <dbReference type="NCBI Taxonomy" id="332950"/>
    <lineage>
        <taxon>Bacteria</taxon>
        <taxon>Bacillati</taxon>
        <taxon>Bacillota</taxon>
        <taxon>Bacilli</taxon>
        <taxon>Lactobacillales</taxon>
        <taxon>Enterococcaceae</taxon>
        <taxon>Enterococcus</taxon>
    </lineage>
</organism>
<gene>
    <name evidence="2" type="ORF">BCR25_05515</name>
</gene>
<evidence type="ECO:0000313" key="2">
    <source>
        <dbReference type="EMBL" id="OEG12947.1"/>
    </source>
</evidence>
<evidence type="ECO:0000256" key="1">
    <source>
        <dbReference type="SAM" id="MobiDB-lite"/>
    </source>
</evidence>
<dbReference type="EMBL" id="MIJY01000023">
    <property type="protein sequence ID" value="OEG12947.1"/>
    <property type="molecule type" value="Genomic_DNA"/>
</dbReference>
<accession>A0A1E5GJU0</accession>
<feature type="compositionally biased region" description="Polar residues" evidence="1">
    <location>
        <begin position="128"/>
        <end position="140"/>
    </location>
</feature>
<evidence type="ECO:0000313" key="3">
    <source>
        <dbReference type="Proteomes" id="UP000095094"/>
    </source>
</evidence>
<dbReference type="AlphaFoldDB" id="A0A1E5GJU0"/>
<dbReference type="OrthoDB" id="2185012at2"/>